<dbReference type="PANTHER" id="PTHR33336">
    <property type="entry name" value="QUINOL MONOOXYGENASE YGIN-RELATED"/>
    <property type="match status" value="1"/>
</dbReference>
<organism evidence="2 3">
    <name type="scientific">Pseudomonas chlororaphis subsp. aureofaciens</name>
    <dbReference type="NCBI Taxonomy" id="587851"/>
    <lineage>
        <taxon>Bacteria</taxon>
        <taxon>Pseudomonadati</taxon>
        <taxon>Pseudomonadota</taxon>
        <taxon>Gammaproteobacteria</taxon>
        <taxon>Pseudomonadales</taxon>
        <taxon>Pseudomonadaceae</taxon>
        <taxon>Pseudomonas</taxon>
    </lineage>
</organism>
<keyword evidence="2" id="KW-0503">Monooxygenase</keyword>
<dbReference type="SUPFAM" id="SSF54909">
    <property type="entry name" value="Dimeric alpha+beta barrel"/>
    <property type="match status" value="1"/>
</dbReference>
<dbReference type="EMBL" id="CP027750">
    <property type="protein sequence ID" value="AZE29569.1"/>
    <property type="molecule type" value="Genomic_DNA"/>
</dbReference>
<keyword evidence="2" id="KW-0560">Oxidoreductase</keyword>
<name>A0AAD1E755_9PSED</name>
<dbReference type="Proteomes" id="UP000280455">
    <property type="component" value="Chromosome"/>
</dbReference>
<dbReference type="AlphaFoldDB" id="A0AAD1E755"/>
<reference evidence="2 3" key="1">
    <citation type="submission" date="2018-03" db="EMBL/GenBank/DDBJ databases">
        <title>Diversity of phytobeneficial traits revealed by whole-genome analysis of worldwide-isolated phenazine-producing Pseudomonas spp.</title>
        <authorList>
            <person name="Biessy A."/>
            <person name="Novinscak A."/>
            <person name="Blom J."/>
            <person name="Leger G."/>
            <person name="Thomashow L.S."/>
            <person name="Cazorla F.M."/>
            <person name="Josic D."/>
            <person name="Filion M."/>
        </authorList>
    </citation>
    <scope>NUCLEOTIDE SEQUENCE [LARGE SCALE GENOMIC DNA]</scope>
    <source>
        <strain evidence="2 3">ChPhzS24</strain>
    </source>
</reference>
<dbReference type="PROSITE" id="PS51725">
    <property type="entry name" value="ABM"/>
    <property type="match status" value="1"/>
</dbReference>
<dbReference type="GO" id="GO:0004497">
    <property type="term" value="F:monooxygenase activity"/>
    <property type="evidence" value="ECO:0007669"/>
    <property type="project" value="UniProtKB-KW"/>
</dbReference>
<dbReference type="PANTHER" id="PTHR33336:SF3">
    <property type="entry name" value="ABM DOMAIN-CONTAINING PROTEIN"/>
    <property type="match status" value="1"/>
</dbReference>
<dbReference type="Pfam" id="PF03992">
    <property type="entry name" value="ABM"/>
    <property type="match status" value="1"/>
</dbReference>
<dbReference type="InterPro" id="IPR011008">
    <property type="entry name" value="Dimeric_a/b-barrel"/>
</dbReference>
<dbReference type="GO" id="GO:0005829">
    <property type="term" value="C:cytosol"/>
    <property type="evidence" value="ECO:0007669"/>
    <property type="project" value="TreeGrafter"/>
</dbReference>
<dbReference type="InterPro" id="IPR007138">
    <property type="entry name" value="ABM_dom"/>
</dbReference>
<proteinExistence type="predicted"/>
<dbReference type="RefSeq" id="WP_009048752.1">
    <property type="nucleotide sequence ID" value="NZ_CP027720.1"/>
</dbReference>
<feature type="domain" description="ABM" evidence="1">
    <location>
        <begin position="5"/>
        <end position="93"/>
    </location>
</feature>
<evidence type="ECO:0000313" key="2">
    <source>
        <dbReference type="EMBL" id="AZE29569.1"/>
    </source>
</evidence>
<gene>
    <name evidence="2" type="ORF">C4K07_2784</name>
</gene>
<sequence>MSSPAINIVQIRAAQGRSDELDQHLTTLLAALREAPGCLEYTARRSVEDPRHWTVRGQWRSVAEMQAHFHLPAAQGFIDLLASRLACALDFEH</sequence>
<dbReference type="InterPro" id="IPR050744">
    <property type="entry name" value="AI-2_Isomerase_LsrG"/>
</dbReference>
<accession>A0AAD1E755</accession>
<dbReference type="Gene3D" id="3.30.70.100">
    <property type="match status" value="1"/>
</dbReference>
<evidence type="ECO:0000259" key="1">
    <source>
        <dbReference type="PROSITE" id="PS51725"/>
    </source>
</evidence>
<protein>
    <submittedName>
        <fullName evidence="2">Antibiotic biosynthesis monooxygenase</fullName>
    </submittedName>
</protein>
<evidence type="ECO:0000313" key="3">
    <source>
        <dbReference type="Proteomes" id="UP000280455"/>
    </source>
</evidence>